<evidence type="ECO:0000256" key="1">
    <source>
        <dbReference type="RuleBase" id="RU000411"/>
    </source>
</evidence>
<reference evidence="4" key="2">
    <citation type="journal article" date="2021" name="PeerJ">
        <title>Extensive microbial diversity within the chicken gut microbiome revealed by metagenomics and culture.</title>
        <authorList>
            <person name="Gilroy R."/>
            <person name="Ravi A."/>
            <person name="Getino M."/>
            <person name="Pursley I."/>
            <person name="Horton D.L."/>
            <person name="Alikhan N.F."/>
            <person name="Baker D."/>
            <person name="Gharbi K."/>
            <person name="Hall N."/>
            <person name="Watson M."/>
            <person name="Adriaenssens E.M."/>
            <person name="Foster-Nyarko E."/>
            <person name="Jarju S."/>
            <person name="Secka A."/>
            <person name="Antonio M."/>
            <person name="Oren A."/>
            <person name="Chaudhuri R.R."/>
            <person name="La Ragione R."/>
            <person name="Hildebrand F."/>
            <person name="Pallen M.J."/>
        </authorList>
    </citation>
    <scope>NUCLEOTIDE SEQUENCE</scope>
    <source>
        <strain evidence="4">B1-3475</strain>
    </source>
</reference>
<sequence length="384" mass="41734">MEKILFTCLSAAAIALTGCGQAAQQASSEPIESRTGFALALFRNTVASQDKDANVLVSPFSAGTALSMLAEGAEGQTREELVSAMGGQLFPGDLLAVDTIADVRSANSAWLRSGFHVKDTYSSLLEQTYGAMIAEKDFSSPQTVDAINSWCSENTEGRITEIVDQISPDMMLFLVNALYFKAPWQNEFNPAVTADRTFHGSAGDKQVPMMTMTKHLSYAEADGSQLVELPYKGGRYSMLVMLPQSGLSIDDVVAGLSEQNFRTALDMLGRRKVHLTLPRFKFDTDLVLNSILMEMGVKKVFSASAELDGISDARICVDQVRQKCFIEVNEEGSEAAAVTSIGLKLTSAPTFEPIVEMNVDRPFLFAIADRTSDNILFIGRVMNI</sequence>
<evidence type="ECO:0000256" key="2">
    <source>
        <dbReference type="SAM" id="SignalP"/>
    </source>
</evidence>
<comment type="similarity">
    <text evidence="1">Belongs to the serpin family.</text>
</comment>
<organism evidence="4 5">
    <name type="scientific">Candidatus Cryptobacteroides intestinigallinarum</name>
    <dbReference type="NCBI Taxonomy" id="2840767"/>
    <lineage>
        <taxon>Bacteria</taxon>
        <taxon>Pseudomonadati</taxon>
        <taxon>Bacteroidota</taxon>
        <taxon>Bacteroidia</taxon>
        <taxon>Bacteroidales</taxon>
        <taxon>Candidatus Cryptobacteroides</taxon>
    </lineage>
</organism>
<reference evidence="4" key="1">
    <citation type="submission" date="2020-10" db="EMBL/GenBank/DDBJ databases">
        <authorList>
            <person name="Gilroy R."/>
        </authorList>
    </citation>
    <scope>NUCLEOTIDE SEQUENCE</scope>
    <source>
        <strain evidence="4">B1-3475</strain>
    </source>
</reference>
<dbReference type="InterPro" id="IPR042178">
    <property type="entry name" value="Serpin_sf_1"/>
</dbReference>
<dbReference type="PROSITE" id="PS51257">
    <property type="entry name" value="PROKAR_LIPOPROTEIN"/>
    <property type="match status" value="1"/>
</dbReference>
<dbReference type="InterPro" id="IPR000215">
    <property type="entry name" value="Serpin_fam"/>
</dbReference>
<proteinExistence type="inferred from homology"/>
<dbReference type="InterPro" id="IPR023795">
    <property type="entry name" value="Serpin_CS"/>
</dbReference>
<evidence type="ECO:0000313" key="5">
    <source>
        <dbReference type="Proteomes" id="UP000823617"/>
    </source>
</evidence>
<feature type="chain" id="PRO_5038986150" evidence="2">
    <location>
        <begin position="23"/>
        <end position="384"/>
    </location>
</feature>
<dbReference type="CDD" id="cd19588">
    <property type="entry name" value="serpin_miropin-like"/>
    <property type="match status" value="1"/>
</dbReference>
<gene>
    <name evidence="4" type="ORF">IAC08_03340</name>
</gene>
<dbReference type="Gene3D" id="3.30.497.10">
    <property type="entry name" value="Antithrombin, subunit I, domain 2"/>
    <property type="match status" value="1"/>
</dbReference>
<feature type="domain" description="Serpin" evidence="3">
    <location>
        <begin position="39"/>
        <end position="384"/>
    </location>
</feature>
<name>A0A9D9HKC7_9BACT</name>
<dbReference type="GO" id="GO:0005615">
    <property type="term" value="C:extracellular space"/>
    <property type="evidence" value="ECO:0007669"/>
    <property type="project" value="InterPro"/>
</dbReference>
<keyword evidence="2" id="KW-0732">Signal</keyword>
<protein>
    <submittedName>
        <fullName evidence="4">Serpin family protein</fullName>
    </submittedName>
</protein>
<dbReference type="EMBL" id="JADIMK010000033">
    <property type="protein sequence ID" value="MBO8455426.1"/>
    <property type="molecule type" value="Genomic_DNA"/>
</dbReference>
<dbReference type="InterPro" id="IPR036186">
    <property type="entry name" value="Serpin_sf"/>
</dbReference>
<dbReference type="GO" id="GO:0004867">
    <property type="term" value="F:serine-type endopeptidase inhibitor activity"/>
    <property type="evidence" value="ECO:0007669"/>
    <property type="project" value="InterPro"/>
</dbReference>
<comment type="caution">
    <text evidence="4">The sequence shown here is derived from an EMBL/GenBank/DDBJ whole genome shotgun (WGS) entry which is preliminary data.</text>
</comment>
<evidence type="ECO:0000313" key="4">
    <source>
        <dbReference type="EMBL" id="MBO8455426.1"/>
    </source>
</evidence>
<dbReference type="PROSITE" id="PS00284">
    <property type="entry name" value="SERPIN"/>
    <property type="match status" value="1"/>
</dbReference>
<dbReference type="InterPro" id="IPR042185">
    <property type="entry name" value="Serpin_sf_2"/>
</dbReference>
<dbReference type="Pfam" id="PF00079">
    <property type="entry name" value="Serpin"/>
    <property type="match status" value="1"/>
</dbReference>
<dbReference type="Proteomes" id="UP000823617">
    <property type="component" value="Unassembled WGS sequence"/>
</dbReference>
<feature type="signal peptide" evidence="2">
    <location>
        <begin position="1"/>
        <end position="22"/>
    </location>
</feature>
<evidence type="ECO:0000259" key="3">
    <source>
        <dbReference type="SMART" id="SM00093"/>
    </source>
</evidence>
<dbReference type="PANTHER" id="PTHR11461">
    <property type="entry name" value="SERINE PROTEASE INHIBITOR, SERPIN"/>
    <property type="match status" value="1"/>
</dbReference>
<dbReference type="PANTHER" id="PTHR11461:SF211">
    <property type="entry name" value="GH10112P-RELATED"/>
    <property type="match status" value="1"/>
</dbReference>
<dbReference type="SMART" id="SM00093">
    <property type="entry name" value="SERPIN"/>
    <property type="match status" value="1"/>
</dbReference>
<dbReference type="Gene3D" id="2.30.39.10">
    <property type="entry name" value="Alpha-1-antitrypsin, domain 1"/>
    <property type="match status" value="1"/>
</dbReference>
<dbReference type="SUPFAM" id="SSF56574">
    <property type="entry name" value="Serpins"/>
    <property type="match status" value="1"/>
</dbReference>
<dbReference type="AlphaFoldDB" id="A0A9D9HKC7"/>
<accession>A0A9D9HKC7</accession>
<dbReference type="InterPro" id="IPR023796">
    <property type="entry name" value="Serpin_dom"/>
</dbReference>